<dbReference type="RefSeq" id="WP_284937382.1">
    <property type="nucleotide sequence ID" value="NZ_JANURM010000004.1"/>
</dbReference>
<organism evidence="22 23">
    <name type="scientific">Campylobacter gastrosuis</name>
    <dbReference type="NCBI Taxonomy" id="2974576"/>
    <lineage>
        <taxon>Bacteria</taxon>
        <taxon>Pseudomonadati</taxon>
        <taxon>Campylobacterota</taxon>
        <taxon>Epsilonproteobacteria</taxon>
        <taxon>Campylobacterales</taxon>
        <taxon>Campylobacteraceae</taxon>
        <taxon>Campylobacter</taxon>
    </lineage>
</organism>
<evidence type="ECO:0000313" key="23">
    <source>
        <dbReference type="Proteomes" id="UP001173801"/>
    </source>
</evidence>
<dbReference type="EMBL" id="JANURM010000004">
    <property type="protein sequence ID" value="MDL0088721.1"/>
    <property type="molecule type" value="Genomic_DNA"/>
</dbReference>
<sequence length="121" mass="13674">MRNQPKYHFLKNWGYAIKGFAEIYKNEQSFRLEILTFTPLSISLFFFDFGYVLNIFLIFSMAFVLVVECLNSAIERAVDLASTDFHALAGAAKDAGSAAVMIANIITASLWCFAIFGKFYE</sequence>
<dbReference type="InterPro" id="IPR036945">
    <property type="entry name" value="DAGK_sf"/>
</dbReference>
<evidence type="ECO:0000256" key="11">
    <source>
        <dbReference type="ARBA" id="ARBA00022723"/>
    </source>
</evidence>
<name>A0ABT7HP66_9BACT</name>
<keyword evidence="16 21" id="KW-1133">Transmembrane helix</keyword>
<proteinExistence type="inferred from homology"/>
<keyword evidence="14 21" id="KW-0067">ATP-binding</keyword>
<dbReference type="PANTHER" id="PTHR34299:SF1">
    <property type="entry name" value="DIACYLGLYCEROL KINASE"/>
    <property type="match status" value="1"/>
</dbReference>
<evidence type="ECO:0000256" key="9">
    <source>
        <dbReference type="ARBA" id="ARBA00022679"/>
    </source>
</evidence>
<evidence type="ECO:0000256" key="8">
    <source>
        <dbReference type="ARBA" id="ARBA00022519"/>
    </source>
</evidence>
<evidence type="ECO:0000256" key="15">
    <source>
        <dbReference type="ARBA" id="ARBA00022842"/>
    </source>
</evidence>
<evidence type="ECO:0000256" key="3">
    <source>
        <dbReference type="ARBA" id="ARBA00005967"/>
    </source>
</evidence>
<evidence type="ECO:0000256" key="1">
    <source>
        <dbReference type="ARBA" id="ARBA00001946"/>
    </source>
</evidence>
<evidence type="ECO:0000313" key="22">
    <source>
        <dbReference type="EMBL" id="MDL0088721.1"/>
    </source>
</evidence>
<feature type="transmembrane region" description="Helical" evidence="21">
    <location>
        <begin position="95"/>
        <end position="116"/>
    </location>
</feature>
<keyword evidence="17 21" id="KW-0443">Lipid metabolism</keyword>
<evidence type="ECO:0000256" key="16">
    <source>
        <dbReference type="ARBA" id="ARBA00022989"/>
    </source>
</evidence>
<comment type="caution">
    <text evidence="22">The sequence shown here is derived from an EMBL/GenBank/DDBJ whole genome shotgun (WGS) entry which is preliminary data.</text>
</comment>
<keyword evidence="18 21" id="KW-0472">Membrane</keyword>
<keyword evidence="7" id="KW-0444">Lipid biosynthesis</keyword>
<evidence type="ECO:0000256" key="19">
    <source>
        <dbReference type="ARBA" id="ARBA00023209"/>
    </source>
</evidence>
<accession>A0ABT7HP66</accession>
<keyword evidence="20 21" id="KW-1208">Phospholipid metabolism</keyword>
<feature type="transmembrane region" description="Helical" evidence="21">
    <location>
        <begin position="53"/>
        <end position="74"/>
    </location>
</feature>
<keyword evidence="8" id="KW-0997">Cell inner membrane</keyword>
<dbReference type="Proteomes" id="UP001173801">
    <property type="component" value="Unassembled WGS sequence"/>
</dbReference>
<keyword evidence="10 21" id="KW-0812">Transmembrane</keyword>
<evidence type="ECO:0000256" key="6">
    <source>
        <dbReference type="ARBA" id="ARBA00022475"/>
    </source>
</evidence>
<evidence type="ECO:0000256" key="20">
    <source>
        <dbReference type="ARBA" id="ARBA00023264"/>
    </source>
</evidence>
<evidence type="ECO:0000256" key="10">
    <source>
        <dbReference type="ARBA" id="ARBA00022692"/>
    </source>
</evidence>
<keyword evidence="11" id="KW-0479">Metal-binding</keyword>
<dbReference type="Pfam" id="PF01219">
    <property type="entry name" value="DAGK_prokar"/>
    <property type="match status" value="1"/>
</dbReference>
<keyword evidence="9 21" id="KW-0808">Transferase</keyword>
<dbReference type="PANTHER" id="PTHR34299">
    <property type="entry name" value="DIACYLGLYCEROL KINASE"/>
    <property type="match status" value="1"/>
</dbReference>
<comment type="cofactor">
    <cofactor evidence="1">
        <name>Mg(2+)</name>
        <dbReference type="ChEBI" id="CHEBI:18420"/>
    </cofactor>
</comment>
<keyword evidence="13 21" id="KW-0418">Kinase</keyword>
<dbReference type="GO" id="GO:0016301">
    <property type="term" value="F:kinase activity"/>
    <property type="evidence" value="ECO:0007669"/>
    <property type="project" value="UniProtKB-KW"/>
</dbReference>
<keyword evidence="23" id="KW-1185">Reference proteome</keyword>
<comment type="subcellular location">
    <subcellularLocation>
        <location evidence="2">Cell inner membrane</location>
        <topology evidence="2">Multi-pass membrane protein</topology>
    </subcellularLocation>
</comment>
<evidence type="ECO:0000256" key="7">
    <source>
        <dbReference type="ARBA" id="ARBA00022516"/>
    </source>
</evidence>
<evidence type="ECO:0000256" key="2">
    <source>
        <dbReference type="ARBA" id="ARBA00004429"/>
    </source>
</evidence>
<keyword evidence="19" id="KW-0594">Phospholipid biosynthesis</keyword>
<keyword evidence="12 21" id="KW-0547">Nucleotide-binding</keyword>
<evidence type="ECO:0000256" key="14">
    <source>
        <dbReference type="ARBA" id="ARBA00022840"/>
    </source>
</evidence>
<dbReference type="PROSITE" id="PS01069">
    <property type="entry name" value="DAGK_PROKAR"/>
    <property type="match status" value="1"/>
</dbReference>
<comment type="function">
    <text evidence="21">Catalyzes the ATP-dependent phosphorylation of sn-l,2-diacylglycerol (DAG) to phosphatidic acid. Involved in the recycling of diacylglycerol produced as a by-product during membrane-derived oligosaccharide (MDO) biosynthesis.</text>
</comment>
<keyword evidence="15" id="KW-0460">Magnesium</keyword>
<dbReference type="CDD" id="cd14264">
    <property type="entry name" value="DAGK_IM"/>
    <property type="match status" value="1"/>
</dbReference>
<evidence type="ECO:0000256" key="4">
    <source>
        <dbReference type="ARBA" id="ARBA00012133"/>
    </source>
</evidence>
<evidence type="ECO:0000256" key="5">
    <source>
        <dbReference type="ARBA" id="ARBA00017575"/>
    </source>
</evidence>
<dbReference type="InterPro" id="IPR033718">
    <property type="entry name" value="DAGK_prok"/>
</dbReference>
<comment type="similarity">
    <text evidence="3 21">Belongs to the bacterial diacylglycerol kinase family.</text>
</comment>
<comment type="caution">
    <text evidence="21">Lacks conserved residue(s) required for the propagation of feature annotation.</text>
</comment>
<comment type="catalytic activity">
    <reaction evidence="21">
        <text>a 1,2-diacyl-sn-glycerol + ATP = a 1,2-diacyl-sn-glycero-3-phosphate + ADP + H(+)</text>
        <dbReference type="Rhea" id="RHEA:10272"/>
        <dbReference type="ChEBI" id="CHEBI:15378"/>
        <dbReference type="ChEBI" id="CHEBI:17815"/>
        <dbReference type="ChEBI" id="CHEBI:30616"/>
        <dbReference type="ChEBI" id="CHEBI:58608"/>
        <dbReference type="ChEBI" id="CHEBI:456216"/>
        <dbReference type="EC" id="2.7.1.107"/>
    </reaction>
</comment>
<reference evidence="22" key="2">
    <citation type="journal article" date="2023" name="Microorganisms">
        <title>Isolation and Genomic Characteristics of Cat-Borne Campylobacter felis sp. nov. and Sheep-Borne Campylobacter ovis sp. nov.</title>
        <authorList>
            <person name="Wang H."/>
            <person name="Li Y."/>
            <person name="Gu Y."/>
            <person name="Zhou G."/>
            <person name="Chen X."/>
            <person name="Zhang X."/>
            <person name="Shao Z."/>
            <person name="Zhang J."/>
            <person name="Zhang M."/>
        </authorList>
    </citation>
    <scope>NUCLEOTIDE SEQUENCE</scope>
    <source>
        <strain evidence="22">PS10</strain>
    </source>
</reference>
<evidence type="ECO:0000256" key="21">
    <source>
        <dbReference type="RuleBase" id="RU363065"/>
    </source>
</evidence>
<dbReference type="EC" id="2.7.1.107" evidence="4 21"/>
<evidence type="ECO:0000256" key="17">
    <source>
        <dbReference type="ARBA" id="ARBA00023098"/>
    </source>
</evidence>
<evidence type="ECO:0000256" key="13">
    <source>
        <dbReference type="ARBA" id="ARBA00022777"/>
    </source>
</evidence>
<reference evidence="22" key="1">
    <citation type="submission" date="2022-08" db="EMBL/GenBank/DDBJ databases">
        <authorList>
            <person name="Wang H."/>
        </authorList>
    </citation>
    <scope>NUCLEOTIDE SEQUENCE</scope>
    <source>
        <strain evidence="22">PS10</strain>
    </source>
</reference>
<gene>
    <name evidence="22" type="ORF">NYG85_04945</name>
</gene>
<protein>
    <recommendedName>
        <fullName evidence="5 21">Diacylglycerol kinase</fullName>
        <ecNumber evidence="4 21">2.7.1.107</ecNumber>
    </recommendedName>
</protein>
<evidence type="ECO:0000256" key="12">
    <source>
        <dbReference type="ARBA" id="ARBA00022741"/>
    </source>
</evidence>
<evidence type="ECO:0000256" key="18">
    <source>
        <dbReference type="ARBA" id="ARBA00023136"/>
    </source>
</evidence>
<dbReference type="Gene3D" id="1.10.287.3610">
    <property type="match status" value="1"/>
</dbReference>
<dbReference type="InterPro" id="IPR000829">
    <property type="entry name" value="DAGK"/>
</dbReference>
<keyword evidence="6" id="KW-1003">Cell membrane</keyword>